<dbReference type="GO" id="GO:0044718">
    <property type="term" value="P:siderophore transmembrane transport"/>
    <property type="evidence" value="ECO:0007669"/>
    <property type="project" value="TreeGrafter"/>
</dbReference>
<comment type="subcellular location">
    <subcellularLocation>
        <location evidence="1 10">Cell outer membrane</location>
        <topology evidence="1 10">Multi-pass membrane protein</topology>
    </subcellularLocation>
</comment>
<dbReference type="Pfam" id="PF07715">
    <property type="entry name" value="Plug"/>
    <property type="match status" value="1"/>
</dbReference>
<evidence type="ECO:0000259" key="14">
    <source>
        <dbReference type="Pfam" id="PF07715"/>
    </source>
</evidence>
<dbReference type="InterPro" id="IPR036942">
    <property type="entry name" value="Beta-barrel_TonB_sf"/>
</dbReference>
<dbReference type="InterPro" id="IPR037066">
    <property type="entry name" value="Plug_dom_sf"/>
</dbReference>
<dbReference type="NCBIfam" id="TIGR04057">
    <property type="entry name" value="SusC_RagA_signa"/>
    <property type="match status" value="1"/>
</dbReference>
<dbReference type="RefSeq" id="WP_244820384.1">
    <property type="nucleotide sequence ID" value="NZ_CP112998.1"/>
</dbReference>
<keyword evidence="9 10" id="KW-0998">Cell outer membrane</keyword>
<comment type="similarity">
    <text evidence="10 11">Belongs to the TonB-dependent receptor family.</text>
</comment>
<dbReference type="InterPro" id="IPR000531">
    <property type="entry name" value="Beta-barrel_TonB"/>
</dbReference>
<dbReference type="Pfam" id="PF13715">
    <property type="entry name" value="CarbopepD_reg_2"/>
    <property type="match status" value="1"/>
</dbReference>
<reference evidence="15" key="1">
    <citation type="submission" date="2022-11" db="EMBL/GenBank/DDBJ databases">
        <title>Dyadobacter pollutisoli sp. nov., isolated from plastic dumped soil.</title>
        <authorList>
            <person name="Kim J.M."/>
            <person name="Kim K.R."/>
            <person name="Lee J.K."/>
            <person name="Hao L."/>
            <person name="Jeon C.O."/>
        </authorList>
    </citation>
    <scope>NUCLEOTIDE SEQUENCE</scope>
    <source>
        <strain evidence="15">U1</strain>
    </source>
</reference>
<evidence type="ECO:0000256" key="12">
    <source>
        <dbReference type="SAM" id="SignalP"/>
    </source>
</evidence>
<evidence type="ECO:0000256" key="7">
    <source>
        <dbReference type="ARBA" id="ARBA00023136"/>
    </source>
</evidence>
<dbReference type="KEGG" id="dpf:ON006_13830"/>
<dbReference type="InterPro" id="IPR039426">
    <property type="entry name" value="TonB-dep_rcpt-like"/>
</dbReference>
<evidence type="ECO:0000256" key="3">
    <source>
        <dbReference type="ARBA" id="ARBA00022452"/>
    </source>
</evidence>
<name>A0A9E8SS73_9BACT</name>
<gene>
    <name evidence="15" type="ORF">ON006_13830</name>
</gene>
<evidence type="ECO:0000256" key="11">
    <source>
        <dbReference type="RuleBase" id="RU003357"/>
    </source>
</evidence>
<dbReference type="InterPro" id="IPR023997">
    <property type="entry name" value="TonB-dep_OMP_SusC/RagA_CS"/>
</dbReference>
<keyword evidence="16" id="KW-1185">Reference proteome</keyword>
<evidence type="ECO:0000259" key="13">
    <source>
        <dbReference type="Pfam" id="PF00593"/>
    </source>
</evidence>
<feature type="domain" description="TonB-dependent receptor-like beta-barrel" evidence="13">
    <location>
        <begin position="392"/>
        <end position="955"/>
    </location>
</feature>
<dbReference type="PANTHER" id="PTHR30069">
    <property type="entry name" value="TONB-DEPENDENT OUTER MEMBRANE RECEPTOR"/>
    <property type="match status" value="1"/>
</dbReference>
<keyword evidence="7 10" id="KW-0472">Membrane</keyword>
<protein>
    <submittedName>
        <fullName evidence="15">TonB-dependent receptor</fullName>
    </submittedName>
</protein>
<dbReference type="Gene3D" id="2.170.130.10">
    <property type="entry name" value="TonB-dependent receptor, plug domain"/>
    <property type="match status" value="1"/>
</dbReference>
<evidence type="ECO:0000256" key="8">
    <source>
        <dbReference type="ARBA" id="ARBA00023170"/>
    </source>
</evidence>
<organism evidence="15 16">
    <name type="scientific">Dyadobacter pollutisoli</name>
    <dbReference type="NCBI Taxonomy" id="2910158"/>
    <lineage>
        <taxon>Bacteria</taxon>
        <taxon>Pseudomonadati</taxon>
        <taxon>Bacteroidota</taxon>
        <taxon>Cytophagia</taxon>
        <taxon>Cytophagales</taxon>
        <taxon>Spirosomataceae</taxon>
        <taxon>Dyadobacter</taxon>
    </lineage>
</organism>
<dbReference type="SUPFAM" id="SSF56935">
    <property type="entry name" value="Porins"/>
    <property type="match status" value="1"/>
</dbReference>
<sequence>MIKRYRFRFLFLLLLMPVLTFAQQRMVTGTVLDSQNNQPLPGVNVINKGTTNGTSTDNEGRFSIQTDANTILVFSYVGYASKEVLPGNQTQLKVSLDADAKALSEMVVIGYGTVQKKDLTGAVSQVSSKDFNAGINPNPLQAIQGKVAGLNITQPSGDPNQSPTVRLRGYTSLAGGSEPLYVVDGVIGIPINSISPSDIDRIDVLKDASASAIYGSRAANGVVIITTKRGQTGKSTLTFNNYVGMETISKSLDLMNGNEYREQVQRIKGPGSLDDNLKFPKDQSGNGYNTDWMKQISRTGYTKSSEVALSGGSDNFSYRGSLNYVDREGIIKNTGFNRVTGRINVDQKALNEKLKIQYNLTLSKTESDLVNNGVINRAVLFLPTLPVRNPDGTYYEVDGSFDLYNPVAMQNNFQDQSKNHVLIGSMNLNYDLTPHFSLGANGAYRYENTVESQAYNMAVKAFKGQLGEASRSTDQHNDKLLELTAKYNRNFGSNSSFNLLGGYSYQEVANDGFGAKNNIGDPSLEDIDLYGLYGYNNLGRYQGTLIRGQNNYATSFANSYKLISFFGRTTFNLLDKFNVTATLRRDGSSKFGANNKWGLFPSIAGGWTVSNEAFMAGNKTLNYLKLRAGWGRTGNSEGINPYNSLLLYGPSTNNYYDPVLKNYLPGVDVIQNSNPDLKWEVLSQVNLGLDFELFNGKLSGTLEVYDKRTNDMLYNYSVAQNGVDIFVGNILKNVGQMSNKGVELSLGGTLVEQNNFRWRSNVVGSVFKNKIVRLSDQNFDSGQILYNNFDGRGLGLITASELREGRPLGEFYVPKFAGFDQDGNITFESEDGGQTADYSKAKKFESGLGIPKATVSWTNNLAYKNFDLSFQLRGVFGNKILNNLRSNLTLSGSVLENNMIRDISSFPANYSTPALSDYWLESGAFVRLDNWQVGYNIPGKGLLRNARVYVGGNNLFVLTKYTGVDPELAVNGTIAVNQQQPASIGVDSGYIYPKTRSFQLGINLSF</sequence>
<dbReference type="EMBL" id="CP112998">
    <property type="protein sequence ID" value="WAC15017.1"/>
    <property type="molecule type" value="Genomic_DNA"/>
</dbReference>
<keyword evidence="6 11" id="KW-0798">TonB box</keyword>
<keyword evidence="8 15" id="KW-0675">Receptor</keyword>
<evidence type="ECO:0000256" key="9">
    <source>
        <dbReference type="ARBA" id="ARBA00023237"/>
    </source>
</evidence>
<evidence type="ECO:0000313" key="15">
    <source>
        <dbReference type="EMBL" id="WAC15017.1"/>
    </source>
</evidence>
<feature type="domain" description="TonB-dependent receptor plug" evidence="14">
    <location>
        <begin position="116"/>
        <end position="222"/>
    </location>
</feature>
<evidence type="ECO:0000256" key="4">
    <source>
        <dbReference type="ARBA" id="ARBA00022692"/>
    </source>
</evidence>
<evidence type="ECO:0000256" key="6">
    <source>
        <dbReference type="ARBA" id="ARBA00023077"/>
    </source>
</evidence>
<feature type="signal peptide" evidence="12">
    <location>
        <begin position="1"/>
        <end position="22"/>
    </location>
</feature>
<keyword evidence="2 10" id="KW-0813">Transport</keyword>
<dbReference type="Pfam" id="PF00593">
    <property type="entry name" value="TonB_dep_Rec_b-barrel"/>
    <property type="match status" value="1"/>
</dbReference>
<dbReference type="GO" id="GO:0009279">
    <property type="term" value="C:cell outer membrane"/>
    <property type="evidence" value="ECO:0007669"/>
    <property type="project" value="UniProtKB-SubCell"/>
</dbReference>
<feature type="chain" id="PRO_5039135143" evidence="12">
    <location>
        <begin position="23"/>
        <end position="1006"/>
    </location>
</feature>
<dbReference type="Proteomes" id="UP001164653">
    <property type="component" value="Chromosome"/>
</dbReference>
<dbReference type="SUPFAM" id="SSF49464">
    <property type="entry name" value="Carboxypeptidase regulatory domain-like"/>
    <property type="match status" value="1"/>
</dbReference>
<dbReference type="GO" id="GO:0015344">
    <property type="term" value="F:siderophore uptake transmembrane transporter activity"/>
    <property type="evidence" value="ECO:0007669"/>
    <property type="project" value="TreeGrafter"/>
</dbReference>
<proteinExistence type="inferred from homology"/>
<dbReference type="Gene3D" id="2.40.170.20">
    <property type="entry name" value="TonB-dependent receptor, beta-barrel domain"/>
    <property type="match status" value="1"/>
</dbReference>
<keyword evidence="4 10" id="KW-0812">Transmembrane</keyword>
<accession>A0A9E8SS73</accession>
<dbReference type="InterPro" id="IPR008969">
    <property type="entry name" value="CarboxyPept-like_regulatory"/>
</dbReference>
<keyword evidence="5 12" id="KW-0732">Signal</keyword>
<keyword evidence="3 10" id="KW-1134">Transmembrane beta strand</keyword>
<dbReference type="NCBIfam" id="TIGR04056">
    <property type="entry name" value="OMP_RagA_SusC"/>
    <property type="match status" value="1"/>
</dbReference>
<evidence type="ECO:0000256" key="10">
    <source>
        <dbReference type="PROSITE-ProRule" id="PRU01360"/>
    </source>
</evidence>
<evidence type="ECO:0000256" key="2">
    <source>
        <dbReference type="ARBA" id="ARBA00022448"/>
    </source>
</evidence>
<dbReference type="AlphaFoldDB" id="A0A9E8SS73"/>
<dbReference type="InterPro" id="IPR012910">
    <property type="entry name" value="Plug_dom"/>
</dbReference>
<dbReference type="PANTHER" id="PTHR30069:SF29">
    <property type="entry name" value="HEMOGLOBIN AND HEMOGLOBIN-HAPTOGLOBIN-BINDING PROTEIN 1-RELATED"/>
    <property type="match status" value="1"/>
</dbReference>
<evidence type="ECO:0000256" key="1">
    <source>
        <dbReference type="ARBA" id="ARBA00004571"/>
    </source>
</evidence>
<dbReference type="InterPro" id="IPR023996">
    <property type="entry name" value="TonB-dep_OMP_SusC/RagA"/>
</dbReference>
<evidence type="ECO:0000313" key="16">
    <source>
        <dbReference type="Proteomes" id="UP001164653"/>
    </source>
</evidence>
<dbReference type="Gene3D" id="2.60.40.1120">
    <property type="entry name" value="Carboxypeptidase-like, regulatory domain"/>
    <property type="match status" value="1"/>
</dbReference>
<dbReference type="PROSITE" id="PS52016">
    <property type="entry name" value="TONB_DEPENDENT_REC_3"/>
    <property type="match status" value="1"/>
</dbReference>
<evidence type="ECO:0000256" key="5">
    <source>
        <dbReference type="ARBA" id="ARBA00022729"/>
    </source>
</evidence>